<keyword evidence="5" id="KW-1185">Reference proteome</keyword>
<dbReference type="InterPro" id="IPR012338">
    <property type="entry name" value="Beta-lactam/transpept-like"/>
</dbReference>
<dbReference type="Pfam" id="PF26335">
    <property type="entry name" value="ARB_00930_C"/>
    <property type="match status" value="1"/>
</dbReference>
<keyword evidence="1" id="KW-0732">Signal</keyword>
<dbReference type="InterPro" id="IPR001466">
    <property type="entry name" value="Beta-lactam-related"/>
</dbReference>
<dbReference type="PANTHER" id="PTHR22935:SF97">
    <property type="entry name" value="BETA-LACTAMASE-RELATED DOMAIN-CONTAINING PROTEIN"/>
    <property type="match status" value="1"/>
</dbReference>
<evidence type="ECO:0000256" key="1">
    <source>
        <dbReference type="SAM" id="SignalP"/>
    </source>
</evidence>
<dbReference type="EMBL" id="KZ679128">
    <property type="protein sequence ID" value="PTB78939.1"/>
    <property type="molecule type" value="Genomic_DNA"/>
</dbReference>
<accession>A0A2T4CBJ1</accession>
<gene>
    <name evidence="4" type="ORF">M440DRAFT_1349230</name>
</gene>
<dbReference type="InterPro" id="IPR051478">
    <property type="entry name" value="Beta-lactamase-like_AB/R"/>
</dbReference>
<feature type="chain" id="PRO_5015486378" evidence="1">
    <location>
        <begin position="23"/>
        <end position="576"/>
    </location>
</feature>
<evidence type="ECO:0000259" key="3">
    <source>
        <dbReference type="Pfam" id="PF26335"/>
    </source>
</evidence>
<feature type="domain" description="Beta-lactamase-related" evidence="2">
    <location>
        <begin position="104"/>
        <end position="405"/>
    </location>
</feature>
<dbReference type="SUPFAM" id="SSF56601">
    <property type="entry name" value="beta-lactamase/transpeptidase-like"/>
    <property type="match status" value="1"/>
</dbReference>
<organism evidence="4 5">
    <name type="scientific">Trichoderma longibrachiatum ATCC 18648</name>
    <dbReference type="NCBI Taxonomy" id="983965"/>
    <lineage>
        <taxon>Eukaryota</taxon>
        <taxon>Fungi</taxon>
        <taxon>Dikarya</taxon>
        <taxon>Ascomycota</taxon>
        <taxon>Pezizomycotina</taxon>
        <taxon>Sordariomycetes</taxon>
        <taxon>Hypocreomycetidae</taxon>
        <taxon>Hypocreales</taxon>
        <taxon>Hypocreaceae</taxon>
        <taxon>Trichoderma</taxon>
    </lineage>
</organism>
<dbReference type="OrthoDB" id="10250282at2759"/>
<feature type="domain" description="Beta-lactamase-like ARB-00930-like C-terminal" evidence="3">
    <location>
        <begin position="428"/>
        <end position="573"/>
    </location>
</feature>
<evidence type="ECO:0000313" key="4">
    <source>
        <dbReference type="EMBL" id="PTB78939.1"/>
    </source>
</evidence>
<proteinExistence type="predicted"/>
<evidence type="ECO:0000259" key="2">
    <source>
        <dbReference type="Pfam" id="PF00144"/>
    </source>
</evidence>
<dbReference type="AlphaFoldDB" id="A0A2T4CBJ1"/>
<dbReference type="Pfam" id="PF00144">
    <property type="entry name" value="Beta-lactamase"/>
    <property type="match status" value="1"/>
</dbReference>
<dbReference type="PANTHER" id="PTHR22935">
    <property type="entry name" value="PENICILLIN-BINDING PROTEIN"/>
    <property type="match status" value="1"/>
</dbReference>
<reference evidence="4 5" key="1">
    <citation type="submission" date="2016-07" db="EMBL/GenBank/DDBJ databases">
        <title>Multiple horizontal gene transfer events from other fungi enriched the ability of initially mycotrophic Trichoderma (Ascomycota) to feed on dead plant biomass.</title>
        <authorList>
            <consortium name="DOE Joint Genome Institute"/>
            <person name="Aerts A."/>
            <person name="Atanasova L."/>
            <person name="Chenthamara K."/>
            <person name="Zhang J."/>
            <person name="Grujic M."/>
            <person name="Henrissat B."/>
            <person name="Kuo A."/>
            <person name="Salamov A."/>
            <person name="Lipzen A."/>
            <person name="Labutti K."/>
            <person name="Barry K."/>
            <person name="Miao Y."/>
            <person name="Rahimi M.J."/>
            <person name="Shen Q."/>
            <person name="Grigoriev I.V."/>
            <person name="Kubicek C.P."/>
            <person name="Druzhinina I.S."/>
        </authorList>
    </citation>
    <scope>NUCLEOTIDE SEQUENCE [LARGE SCALE GENOMIC DNA]</scope>
    <source>
        <strain evidence="4 5">ATCC 18648</strain>
    </source>
</reference>
<dbReference type="Gene3D" id="3.40.710.10">
    <property type="entry name" value="DD-peptidase/beta-lactamase superfamily"/>
    <property type="match status" value="1"/>
</dbReference>
<dbReference type="InterPro" id="IPR058664">
    <property type="entry name" value="ARB_00930-like_C"/>
</dbReference>
<sequence length="576" mass="61996">MFMTLHLVVVLATLCSVSFAQADQVLHGPAFDPPSHLSDNNIIQRAVFDITNSLNEAIRSGTSNFGSFNSSTTSLSLTVASQLDASPIIDFHHTSGSLNISAGSTLRVTGDSVYRIGSISKLFTVYSLLLNNGTKYWNNPVTDFVPELRVNHSPYAVQWDQVTVGALASQLSDIGRDCNSADLAVLDFPWTQLGLPSLPPQDIPTCGINDGQLPCSRKDYFAAYIQRHAVFAPYSKAMYSNGAYRILAYVLEALTGRSYEDVVNNEIFRPLSMKHSSALPPTSKGKGVIPDGDAGWNREYGDEIATGGLLSSTNDLVRFGLAIFSNRQLSPMETLRWMKPNSFTASPSLSIGAPWEIVRTRSGITTGRTVDLYTKSGSVGAYQSLIILVPDYQVTLAVLAAGPEASAAVQIATETTIQTLLPALEEAAKQESCNKFCGEYSASTNGSGSSLIITVDNSPGLLIESWTHQGHDLIAAGQAYANATRGGQIQSVRLFPSGLQTRNGAAYRAIFQRVLSDGDASVHRVLDPAAGTWGMPDQLMYGGIAVDEFVFHVDAGKHSAAVEPRVLRAVYQRLEV</sequence>
<feature type="signal peptide" evidence="1">
    <location>
        <begin position="1"/>
        <end position="22"/>
    </location>
</feature>
<protein>
    <submittedName>
        <fullName evidence="4">Beta-lactamase/transpeptidase-like protein</fullName>
    </submittedName>
</protein>
<dbReference type="STRING" id="983965.A0A2T4CBJ1"/>
<name>A0A2T4CBJ1_TRILO</name>
<evidence type="ECO:0000313" key="5">
    <source>
        <dbReference type="Proteomes" id="UP000240760"/>
    </source>
</evidence>
<dbReference type="Proteomes" id="UP000240760">
    <property type="component" value="Unassembled WGS sequence"/>
</dbReference>